<feature type="DNA-binding region" description="H-T-H motif" evidence="4">
    <location>
        <begin position="30"/>
        <end position="49"/>
    </location>
</feature>
<keyword evidence="7" id="KW-1185">Reference proteome</keyword>
<sequence length="204" mass="22547">MSGIPARDTVDAILDGAMRALARHGSSRLSMTDICRESGVSRGTLYRYFASREEVLNAVNLRIASVSKETFDRAVADDPDPEHRVRVILHAMLDFPNMFPHMRTMVEYEPKMSLDFLTDQMPDVIESLIPYLEPALTDLPAARAGLLTAHDLAEFLYRIVTSSFFIPTSDAAVIEQKISVLWDFALGKDVAAARGTLGRTATAT</sequence>
<dbReference type="Gene3D" id="1.10.357.10">
    <property type="entry name" value="Tetracycline Repressor, domain 2"/>
    <property type="match status" value="1"/>
</dbReference>
<dbReference type="EMBL" id="BMMH01000029">
    <property type="protein sequence ID" value="GGL41744.1"/>
    <property type="molecule type" value="Genomic_DNA"/>
</dbReference>
<evidence type="ECO:0000256" key="4">
    <source>
        <dbReference type="PROSITE-ProRule" id="PRU00335"/>
    </source>
</evidence>
<evidence type="ECO:0000256" key="2">
    <source>
        <dbReference type="ARBA" id="ARBA00023125"/>
    </source>
</evidence>
<dbReference type="Pfam" id="PF00440">
    <property type="entry name" value="TetR_N"/>
    <property type="match status" value="1"/>
</dbReference>
<dbReference type="SUPFAM" id="SSF46689">
    <property type="entry name" value="Homeodomain-like"/>
    <property type="match status" value="1"/>
</dbReference>
<name>A0A917RXX5_9NOCA</name>
<dbReference type="InterPro" id="IPR009057">
    <property type="entry name" value="Homeodomain-like_sf"/>
</dbReference>
<keyword evidence="2 4" id="KW-0238">DNA-binding</keyword>
<accession>A0A917RXX5</accession>
<comment type="caution">
    <text evidence="6">The sequence shown here is derived from an EMBL/GenBank/DDBJ whole genome shotgun (WGS) entry which is preliminary data.</text>
</comment>
<keyword evidence="1" id="KW-0805">Transcription regulation</keyword>
<proteinExistence type="predicted"/>
<protein>
    <recommendedName>
        <fullName evidence="5">HTH tetR-type domain-containing protein</fullName>
    </recommendedName>
</protein>
<dbReference type="AlphaFoldDB" id="A0A917RXX5"/>
<dbReference type="PANTHER" id="PTHR30055:SF234">
    <property type="entry name" value="HTH-TYPE TRANSCRIPTIONAL REGULATOR BETI"/>
    <property type="match status" value="1"/>
</dbReference>
<evidence type="ECO:0000313" key="6">
    <source>
        <dbReference type="EMBL" id="GGL41744.1"/>
    </source>
</evidence>
<evidence type="ECO:0000256" key="1">
    <source>
        <dbReference type="ARBA" id="ARBA00023015"/>
    </source>
</evidence>
<reference evidence="6" key="2">
    <citation type="submission" date="2020-09" db="EMBL/GenBank/DDBJ databases">
        <authorList>
            <person name="Sun Q."/>
            <person name="Zhou Y."/>
        </authorList>
    </citation>
    <scope>NUCLEOTIDE SEQUENCE</scope>
    <source>
        <strain evidence="6">CGMCC 4.3508</strain>
    </source>
</reference>
<evidence type="ECO:0000313" key="7">
    <source>
        <dbReference type="Proteomes" id="UP000638263"/>
    </source>
</evidence>
<dbReference type="InterPro" id="IPR001647">
    <property type="entry name" value="HTH_TetR"/>
</dbReference>
<dbReference type="InterPro" id="IPR050109">
    <property type="entry name" value="HTH-type_TetR-like_transc_reg"/>
</dbReference>
<evidence type="ECO:0000256" key="3">
    <source>
        <dbReference type="ARBA" id="ARBA00023163"/>
    </source>
</evidence>
<dbReference type="RefSeq" id="WP_058852977.1">
    <property type="nucleotide sequence ID" value="NZ_BMMH01000029.1"/>
</dbReference>
<dbReference type="PRINTS" id="PR00455">
    <property type="entry name" value="HTHTETR"/>
</dbReference>
<feature type="domain" description="HTH tetR-type" evidence="5">
    <location>
        <begin position="7"/>
        <end position="67"/>
    </location>
</feature>
<keyword evidence="3" id="KW-0804">Transcription</keyword>
<dbReference type="PROSITE" id="PS50977">
    <property type="entry name" value="HTH_TETR_2"/>
    <property type="match status" value="1"/>
</dbReference>
<dbReference type="GO" id="GO:0000976">
    <property type="term" value="F:transcription cis-regulatory region binding"/>
    <property type="evidence" value="ECO:0007669"/>
    <property type="project" value="TreeGrafter"/>
</dbReference>
<organism evidence="6 7">
    <name type="scientific">Nocardia jinanensis</name>
    <dbReference type="NCBI Taxonomy" id="382504"/>
    <lineage>
        <taxon>Bacteria</taxon>
        <taxon>Bacillati</taxon>
        <taxon>Actinomycetota</taxon>
        <taxon>Actinomycetes</taxon>
        <taxon>Mycobacteriales</taxon>
        <taxon>Nocardiaceae</taxon>
        <taxon>Nocardia</taxon>
    </lineage>
</organism>
<gene>
    <name evidence="6" type="ORF">GCM10011588_65520</name>
</gene>
<dbReference type="GO" id="GO:0003700">
    <property type="term" value="F:DNA-binding transcription factor activity"/>
    <property type="evidence" value="ECO:0007669"/>
    <property type="project" value="TreeGrafter"/>
</dbReference>
<dbReference type="PANTHER" id="PTHR30055">
    <property type="entry name" value="HTH-TYPE TRANSCRIPTIONAL REGULATOR RUTR"/>
    <property type="match status" value="1"/>
</dbReference>
<evidence type="ECO:0000259" key="5">
    <source>
        <dbReference type="PROSITE" id="PS50977"/>
    </source>
</evidence>
<reference evidence="6" key="1">
    <citation type="journal article" date="2014" name="Int. J. Syst. Evol. Microbiol.">
        <title>Complete genome sequence of Corynebacterium casei LMG S-19264T (=DSM 44701T), isolated from a smear-ripened cheese.</title>
        <authorList>
            <consortium name="US DOE Joint Genome Institute (JGI-PGF)"/>
            <person name="Walter F."/>
            <person name="Albersmeier A."/>
            <person name="Kalinowski J."/>
            <person name="Ruckert C."/>
        </authorList>
    </citation>
    <scope>NUCLEOTIDE SEQUENCE</scope>
    <source>
        <strain evidence="6">CGMCC 4.3508</strain>
    </source>
</reference>
<dbReference type="Proteomes" id="UP000638263">
    <property type="component" value="Unassembled WGS sequence"/>
</dbReference>